<accession>A1SWA4</accession>
<dbReference type="AlphaFoldDB" id="A1SWA4"/>
<dbReference type="InterPro" id="IPR051324">
    <property type="entry name" value="Stress/Tellurium_Resist"/>
</dbReference>
<dbReference type="PANTHER" id="PTHR32097">
    <property type="entry name" value="CAMP-BINDING PROTEIN 1-RELATED"/>
    <property type="match status" value="1"/>
</dbReference>
<dbReference type="STRING" id="357804.Ping_2005"/>
<dbReference type="PANTHER" id="PTHR32097:SF3">
    <property type="entry name" value="TELLURITE RESISTANCE PROTEIN"/>
    <property type="match status" value="1"/>
</dbReference>
<name>A1SWA4_PSYIN</name>
<dbReference type="Pfam" id="PF02342">
    <property type="entry name" value="TerD"/>
    <property type="match status" value="1"/>
</dbReference>
<dbReference type="PIRSF" id="PIRSF037118">
    <property type="entry name" value="Tellurite_resistance_TerA"/>
    <property type="match status" value="1"/>
</dbReference>
<evidence type="ECO:0000259" key="2">
    <source>
        <dbReference type="Pfam" id="PF02342"/>
    </source>
</evidence>
<dbReference type="RefSeq" id="WP_011770329.1">
    <property type="nucleotide sequence ID" value="NC_008709.1"/>
</dbReference>
<evidence type="ECO:0000313" key="3">
    <source>
        <dbReference type="EMBL" id="ABM03769.1"/>
    </source>
</evidence>
<dbReference type="Proteomes" id="UP000000639">
    <property type="component" value="Chromosome"/>
</dbReference>
<dbReference type="InterPro" id="IPR017115">
    <property type="entry name" value="Tellurite_resistance_TerA"/>
</dbReference>
<evidence type="ECO:0000256" key="1">
    <source>
        <dbReference type="ARBA" id="ARBA00022686"/>
    </source>
</evidence>
<keyword evidence="1" id="KW-0778">Tellurium resistance</keyword>
<gene>
    <name evidence="3" type="ordered locus">Ping_2005</name>
</gene>
<protein>
    <submittedName>
        <fullName evidence="3">Stress protein, tellurium resistance protein TerD</fullName>
    </submittedName>
</protein>
<dbReference type="EMBL" id="CP000510">
    <property type="protein sequence ID" value="ABM03769.1"/>
    <property type="molecule type" value="Genomic_DNA"/>
</dbReference>
<organism evidence="3 4">
    <name type="scientific">Psychromonas ingrahamii (strain DSM 17664 / CCUG 51855 / 37)</name>
    <dbReference type="NCBI Taxonomy" id="357804"/>
    <lineage>
        <taxon>Bacteria</taxon>
        <taxon>Pseudomonadati</taxon>
        <taxon>Pseudomonadota</taxon>
        <taxon>Gammaproteobacteria</taxon>
        <taxon>Alteromonadales</taxon>
        <taxon>Psychromonadaceae</taxon>
        <taxon>Psychromonas</taxon>
    </lineage>
</organism>
<sequence length="370" mass="40485">MKMLIIGANSALSTLQFTLNHNLPRKTDVSVFCLNANGKVNGDEGMVFYGAPNSVCGSVKISDSSIEFDLNTVPSNIKNFAITATLDQGVFGEQDDIKLKGTDFECLLETQDRSEKALILLDIYKHNNAWKVRFVGQGFNGGLQPLAELYGVDVANDTGTDGTDVADQTPRPKPIAPPINLSKISLTKSAPKVDLPKRAGDLGLIKVNLNWNKKAGGFFASKTDLYFGAFIELNNGDRKIIQVLGNSFEFSPYIKLLANDRTGASQNGAWLHIDGDKLQDVKQIVIFTFIYKGVANWDKIGAQVTLHVPGMPPIETKLTEQNKNKNFCAVAAISVNNGFVNVEQLNRLFSGHEECDAAFGWGFNWKFGTE</sequence>
<dbReference type="eggNOG" id="COG4110">
    <property type="taxonomic scope" value="Bacteria"/>
</dbReference>
<evidence type="ECO:0000313" key="4">
    <source>
        <dbReference type="Proteomes" id="UP000000639"/>
    </source>
</evidence>
<dbReference type="OrthoDB" id="2079357at2"/>
<dbReference type="HOGENOM" id="CLU_047549_0_0_6"/>
<dbReference type="CDD" id="cd06974">
    <property type="entry name" value="TerD_like"/>
    <property type="match status" value="2"/>
</dbReference>
<reference evidence="3 4" key="1">
    <citation type="submission" date="2007-01" db="EMBL/GenBank/DDBJ databases">
        <title>Complete sequence of Psychromonas ingrahamii 37.</title>
        <authorList>
            <consortium name="US DOE Joint Genome Institute"/>
            <person name="Copeland A."/>
            <person name="Lucas S."/>
            <person name="Lapidus A."/>
            <person name="Barry K."/>
            <person name="Detter J.C."/>
            <person name="Glavina del Rio T."/>
            <person name="Hammon N."/>
            <person name="Israni S."/>
            <person name="Dalin E."/>
            <person name="Tice H."/>
            <person name="Pitluck S."/>
            <person name="Thompson L.S."/>
            <person name="Brettin T."/>
            <person name="Bruce D."/>
            <person name="Han C."/>
            <person name="Tapia R."/>
            <person name="Schmutz J."/>
            <person name="Larimer F."/>
            <person name="Land M."/>
            <person name="Hauser L."/>
            <person name="Kyrpides N."/>
            <person name="Ivanova N."/>
            <person name="Staley J."/>
            <person name="Richardson P."/>
        </authorList>
    </citation>
    <scope>NUCLEOTIDE SEQUENCE [LARGE SCALE GENOMIC DNA]</scope>
    <source>
        <strain evidence="3 4">37</strain>
    </source>
</reference>
<dbReference type="GO" id="GO:0046690">
    <property type="term" value="P:response to tellurium ion"/>
    <property type="evidence" value="ECO:0007669"/>
    <property type="project" value="UniProtKB-KW"/>
</dbReference>
<feature type="domain" description="TerD" evidence="2">
    <location>
        <begin position="25"/>
        <end position="150"/>
    </location>
</feature>
<dbReference type="KEGG" id="pin:Ping_2005"/>
<dbReference type="InterPro" id="IPR003325">
    <property type="entry name" value="TerD"/>
</dbReference>
<dbReference type="eggNOG" id="COG2310">
    <property type="taxonomic scope" value="Bacteria"/>
</dbReference>
<proteinExistence type="predicted"/>
<keyword evidence="4" id="KW-1185">Reference proteome</keyword>
<dbReference type="Gene3D" id="2.60.60.30">
    <property type="entry name" value="sav2460 like domains"/>
    <property type="match status" value="2"/>
</dbReference>